<gene>
    <name evidence="2" type="ORF">L1785_18750</name>
</gene>
<organism evidence="2 3">
    <name type="scientific">Antribacter soli</name>
    <dbReference type="NCBI Taxonomy" id="2910976"/>
    <lineage>
        <taxon>Bacteria</taxon>
        <taxon>Bacillati</taxon>
        <taxon>Actinomycetota</taxon>
        <taxon>Actinomycetes</taxon>
        <taxon>Micrococcales</taxon>
        <taxon>Promicromonosporaceae</taxon>
        <taxon>Antribacter</taxon>
    </lineage>
</organism>
<evidence type="ECO:0000256" key="1">
    <source>
        <dbReference type="SAM" id="MobiDB-lite"/>
    </source>
</evidence>
<reference evidence="2" key="1">
    <citation type="submission" date="2022-01" db="EMBL/GenBank/DDBJ databases">
        <title>Antribacter sp. nov., isolated from Guizhou of China.</title>
        <authorList>
            <person name="Chengliang C."/>
            <person name="Ya Z."/>
        </authorList>
    </citation>
    <scope>NUCLEOTIDE SEQUENCE</scope>
    <source>
        <strain evidence="2">KLBMP 9083</strain>
    </source>
</reference>
<comment type="caution">
    <text evidence="2">The sequence shown here is derived from an EMBL/GenBank/DDBJ whole genome shotgun (WGS) entry which is preliminary data.</text>
</comment>
<sequence>MPDWQRTDTFVDDNVAFLEEDLDNRSVAIDEACRALDEGLAETDAAAVASAVDEVAAAARGAAISAIKLAVLKEAQAGLAAGHGVGIEERDLLPVSPSTALLKPTATRSVLDHLGDNGPDATPDEVRREFTAALKEVVMRAADTLRDAADRVGLTLAAARQAALGGDLADTVQCAYAVEATAATLPTAHQEWLVAAGEQANIDDTGVPQGLESWLRENGRRQN</sequence>
<keyword evidence="3" id="KW-1185">Reference proteome</keyword>
<accession>A0AA41QGG3</accession>
<evidence type="ECO:0000313" key="3">
    <source>
        <dbReference type="Proteomes" id="UP001165405"/>
    </source>
</evidence>
<feature type="compositionally biased region" description="Basic and acidic residues" evidence="1">
    <location>
        <begin position="214"/>
        <end position="223"/>
    </location>
</feature>
<proteinExistence type="predicted"/>
<dbReference type="EMBL" id="JAKGSG010000053">
    <property type="protein sequence ID" value="MCF4123019.1"/>
    <property type="molecule type" value="Genomic_DNA"/>
</dbReference>
<protein>
    <submittedName>
        <fullName evidence="2">Uncharacterized protein</fullName>
    </submittedName>
</protein>
<dbReference type="AlphaFoldDB" id="A0AA41QGG3"/>
<feature type="region of interest" description="Disordered" evidence="1">
    <location>
        <begin position="203"/>
        <end position="223"/>
    </location>
</feature>
<name>A0AA41QGG3_9MICO</name>
<dbReference type="RefSeq" id="WP_236090824.1">
    <property type="nucleotide sequence ID" value="NZ_JAKGSG010000053.1"/>
</dbReference>
<evidence type="ECO:0000313" key="2">
    <source>
        <dbReference type="EMBL" id="MCF4123019.1"/>
    </source>
</evidence>
<dbReference type="Proteomes" id="UP001165405">
    <property type="component" value="Unassembled WGS sequence"/>
</dbReference>